<dbReference type="GO" id="GO:0008360">
    <property type="term" value="P:regulation of cell shape"/>
    <property type="evidence" value="ECO:0007669"/>
    <property type="project" value="UniProtKB-KW"/>
</dbReference>
<keyword evidence="10" id="KW-1185">Reference proteome</keyword>
<dbReference type="GO" id="GO:0015648">
    <property type="term" value="F:lipid-linked peptidoglycan transporter activity"/>
    <property type="evidence" value="ECO:0007669"/>
    <property type="project" value="TreeGrafter"/>
</dbReference>
<dbReference type="AlphaFoldDB" id="A0A7G7MQE7"/>
<reference evidence="9 10" key="1">
    <citation type="submission" date="2020-08" db="EMBL/GenBank/DDBJ databases">
        <authorList>
            <person name="Mo P."/>
        </authorList>
    </citation>
    <scope>NUCLEOTIDE SEQUENCE [LARGE SCALE GENOMIC DNA]</scope>
    <source>
        <strain evidence="9 10">CGMCC 4.1532</strain>
    </source>
</reference>
<feature type="transmembrane region" description="Helical" evidence="8">
    <location>
        <begin position="328"/>
        <end position="347"/>
    </location>
</feature>
<keyword evidence="3 8" id="KW-0812">Transmembrane</keyword>
<evidence type="ECO:0000256" key="4">
    <source>
        <dbReference type="ARBA" id="ARBA00022960"/>
    </source>
</evidence>
<protein>
    <recommendedName>
        <fullName evidence="11">Na+-driven multidrug efflux pump</fullName>
    </recommendedName>
</protein>
<feature type="transmembrane region" description="Helical" evidence="8">
    <location>
        <begin position="20"/>
        <end position="39"/>
    </location>
</feature>
<dbReference type="GO" id="GO:0009252">
    <property type="term" value="P:peptidoglycan biosynthetic process"/>
    <property type="evidence" value="ECO:0007669"/>
    <property type="project" value="UniProtKB-KW"/>
</dbReference>
<feature type="transmembrane region" description="Helical" evidence="8">
    <location>
        <begin position="428"/>
        <end position="451"/>
    </location>
</feature>
<dbReference type="PANTHER" id="PTHR47019">
    <property type="entry name" value="LIPID II FLIPPASE MURJ"/>
    <property type="match status" value="1"/>
</dbReference>
<evidence type="ECO:0000256" key="2">
    <source>
        <dbReference type="ARBA" id="ARBA00022475"/>
    </source>
</evidence>
<feature type="transmembrane region" description="Helical" evidence="8">
    <location>
        <begin position="261"/>
        <end position="281"/>
    </location>
</feature>
<evidence type="ECO:0000256" key="7">
    <source>
        <dbReference type="ARBA" id="ARBA00023136"/>
    </source>
</evidence>
<evidence type="ECO:0008006" key="11">
    <source>
        <dbReference type="Google" id="ProtNLM"/>
    </source>
</evidence>
<feature type="transmembrane region" description="Helical" evidence="8">
    <location>
        <begin position="293"/>
        <end position="316"/>
    </location>
</feature>
<dbReference type="RefSeq" id="WP_185721806.1">
    <property type="nucleotide sequence ID" value="NZ_BAAAWI010000001.1"/>
</dbReference>
<evidence type="ECO:0000256" key="3">
    <source>
        <dbReference type="ARBA" id="ARBA00022692"/>
    </source>
</evidence>
<evidence type="ECO:0000256" key="1">
    <source>
        <dbReference type="ARBA" id="ARBA00004651"/>
    </source>
</evidence>
<keyword evidence="7 8" id="KW-0472">Membrane</keyword>
<comment type="subcellular location">
    <subcellularLocation>
        <location evidence="1">Cell membrane</location>
        <topology evidence="1">Multi-pass membrane protein</topology>
    </subcellularLocation>
</comment>
<gene>
    <name evidence="9" type="ORF">H6H00_14720</name>
</gene>
<dbReference type="GO" id="GO:0034204">
    <property type="term" value="P:lipid translocation"/>
    <property type="evidence" value="ECO:0007669"/>
    <property type="project" value="TreeGrafter"/>
</dbReference>
<dbReference type="Proteomes" id="UP000515728">
    <property type="component" value="Chromosome"/>
</dbReference>
<sequence>MLGPTFLANTFLATNTVPALIYSIVAGPVLALVVVPAVVGSLAERGVGASALLLRRLSGLLVTTSAALALLLVLASPVLAWSLTLGVSAEPERAESLRLTQIMLVFVAPQVVLYTVAALGAAAQQARKRFALAAAAPALENIGLMITMAVAAAVHGAGLDVGEAPTGLVVLLGTGATLSVAAHAAAQVIGTARVGLSIRPARGWRSDPAAGQAAQRLRRSIAVAALPSGAFYVLLALSATVRGGVLVLQMAYAVYSVPSALGARAVTTAALPGLSGAAKAGDDVGYAAAWRQALSYGLTVGVPALCVLVGFAGLVADVLANGELRTPELIPTLAACIAVLGVAQLAAGVHEIGRQALFARLDVTGPRLAGVVGFVSTVLAGSACLLLPAGPPRLVALCGAVLLADAAAAATATVLIGRAIRPAALVDLAGAAATGAGAVVILPVICAGVVLTGTGEGGRLLDLAVAVPLTALAGALFVLASTAVGSRLRGAS</sequence>
<dbReference type="PANTHER" id="PTHR47019:SF1">
    <property type="entry name" value="LIPID II FLIPPASE MURJ"/>
    <property type="match status" value="1"/>
</dbReference>
<dbReference type="GO" id="GO:0005886">
    <property type="term" value="C:plasma membrane"/>
    <property type="evidence" value="ECO:0007669"/>
    <property type="project" value="UniProtKB-SubCell"/>
</dbReference>
<keyword evidence="4" id="KW-0133">Cell shape</keyword>
<feature type="transmembrane region" description="Helical" evidence="8">
    <location>
        <begin position="463"/>
        <end position="484"/>
    </location>
</feature>
<keyword evidence="2" id="KW-1003">Cell membrane</keyword>
<keyword evidence="6 8" id="KW-1133">Transmembrane helix</keyword>
<dbReference type="PRINTS" id="PR01806">
    <property type="entry name" value="VIRFACTRMVIN"/>
</dbReference>
<feature type="transmembrane region" description="Helical" evidence="8">
    <location>
        <begin position="394"/>
        <end position="416"/>
    </location>
</feature>
<feature type="transmembrane region" description="Helical" evidence="8">
    <location>
        <begin position="102"/>
        <end position="123"/>
    </location>
</feature>
<proteinExistence type="predicted"/>
<name>A0A7G7MQE7_9PSEU</name>
<dbReference type="KEGG" id="ppel:H6H00_14720"/>
<dbReference type="InterPro" id="IPR004268">
    <property type="entry name" value="MurJ"/>
</dbReference>
<dbReference type="EMBL" id="CP060131">
    <property type="protein sequence ID" value="QNG55008.1"/>
    <property type="molecule type" value="Genomic_DNA"/>
</dbReference>
<feature type="transmembrane region" description="Helical" evidence="8">
    <location>
        <begin position="166"/>
        <end position="189"/>
    </location>
</feature>
<feature type="transmembrane region" description="Helical" evidence="8">
    <location>
        <begin position="60"/>
        <end position="82"/>
    </location>
</feature>
<evidence type="ECO:0000313" key="10">
    <source>
        <dbReference type="Proteomes" id="UP000515728"/>
    </source>
</evidence>
<feature type="transmembrane region" description="Helical" evidence="8">
    <location>
        <begin position="221"/>
        <end position="241"/>
    </location>
</feature>
<dbReference type="Pfam" id="PF03023">
    <property type="entry name" value="MurJ"/>
    <property type="match status" value="1"/>
</dbReference>
<evidence type="ECO:0000256" key="6">
    <source>
        <dbReference type="ARBA" id="ARBA00022989"/>
    </source>
</evidence>
<evidence type="ECO:0000313" key="9">
    <source>
        <dbReference type="EMBL" id="QNG55008.1"/>
    </source>
</evidence>
<dbReference type="InterPro" id="IPR051050">
    <property type="entry name" value="Lipid_II_flippase_MurJ/MviN"/>
</dbReference>
<feature type="transmembrane region" description="Helical" evidence="8">
    <location>
        <begin position="130"/>
        <end position="154"/>
    </location>
</feature>
<organism evidence="9 10">
    <name type="scientific">Pseudonocardia petroleophila</name>
    <dbReference type="NCBI Taxonomy" id="37331"/>
    <lineage>
        <taxon>Bacteria</taxon>
        <taxon>Bacillati</taxon>
        <taxon>Actinomycetota</taxon>
        <taxon>Actinomycetes</taxon>
        <taxon>Pseudonocardiales</taxon>
        <taxon>Pseudonocardiaceae</taxon>
        <taxon>Pseudonocardia</taxon>
    </lineage>
</organism>
<feature type="transmembrane region" description="Helical" evidence="8">
    <location>
        <begin position="368"/>
        <end position="388"/>
    </location>
</feature>
<evidence type="ECO:0000256" key="8">
    <source>
        <dbReference type="SAM" id="Phobius"/>
    </source>
</evidence>
<keyword evidence="5" id="KW-0573">Peptidoglycan synthesis</keyword>
<accession>A0A7G7MQE7</accession>
<evidence type="ECO:0000256" key="5">
    <source>
        <dbReference type="ARBA" id="ARBA00022984"/>
    </source>
</evidence>